<dbReference type="InterPro" id="IPR036875">
    <property type="entry name" value="Znf_CCHC_sf"/>
</dbReference>
<dbReference type="EMBL" id="JASNQZ010000006">
    <property type="protein sequence ID" value="KAL0955383.1"/>
    <property type="molecule type" value="Genomic_DNA"/>
</dbReference>
<dbReference type="Proteomes" id="UP001556367">
    <property type="component" value="Unassembled WGS sequence"/>
</dbReference>
<keyword evidence="2" id="KW-0862">Zinc</keyword>
<sequence length="313" mass="34503">MVTEKTGVASSTSVACSCSSHRTSFRTKIVWVLSYMKSGRAATFSDRTLRWESDHSGQPRFPSFDHFHAHLVSEFCKQHEDIHARNRLETTDYYQGRRSVDEYIDEFEDLVDRAGYDASIDSSNVMRFRCGLSVEIQDCIAELGANRPKETDLAGWVAHARLFAQNREANTAFKGGARFSPSAPKATSVAPRRLFPTFLTTSPSAPPAVRPLPMGVPMDVDAARQRGSTPVICHRCHKPGHMKTSCPSHFDIRALTAAELLDLAALVSEGSQVEEALEFVVEKVSDDPPIAQESPDDGEPAVETAQDFSEGRA</sequence>
<dbReference type="PROSITE" id="PS51257">
    <property type="entry name" value="PROKAR_LIPOPROTEIN"/>
    <property type="match status" value="1"/>
</dbReference>
<evidence type="ECO:0000256" key="1">
    <source>
        <dbReference type="ARBA" id="ARBA00022664"/>
    </source>
</evidence>
<keyword evidence="2" id="KW-0479">Metal-binding</keyword>
<keyword evidence="2" id="KW-0863">Zinc-finger</keyword>
<proteinExistence type="predicted"/>
<dbReference type="InterPro" id="IPR032567">
    <property type="entry name" value="RTL1-rel"/>
</dbReference>
<evidence type="ECO:0000256" key="2">
    <source>
        <dbReference type="PROSITE-ProRule" id="PRU00047"/>
    </source>
</evidence>
<evidence type="ECO:0000259" key="4">
    <source>
        <dbReference type="PROSITE" id="PS50158"/>
    </source>
</evidence>
<evidence type="ECO:0000256" key="3">
    <source>
        <dbReference type="SAM" id="MobiDB-lite"/>
    </source>
</evidence>
<organism evidence="5 6">
    <name type="scientific">Hohenbuehelia grisea</name>
    <dbReference type="NCBI Taxonomy" id="104357"/>
    <lineage>
        <taxon>Eukaryota</taxon>
        <taxon>Fungi</taxon>
        <taxon>Dikarya</taxon>
        <taxon>Basidiomycota</taxon>
        <taxon>Agaricomycotina</taxon>
        <taxon>Agaricomycetes</taxon>
        <taxon>Agaricomycetidae</taxon>
        <taxon>Agaricales</taxon>
        <taxon>Pleurotineae</taxon>
        <taxon>Pleurotaceae</taxon>
        <taxon>Hohenbuehelia</taxon>
    </lineage>
</organism>
<keyword evidence="1" id="KW-0507">mRNA processing</keyword>
<dbReference type="PANTHER" id="PTHR15503:SF22">
    <property type="entry name" value="TRANSPOSON TY3-I GAG POLYPROTEIN"/>
    <property type="match status" value="1"/>
</dbReference>
<name>A0ABR3JHZ8_9AGAR</name>
<protein>
    <recommendedName>
        <fullName evidence="4">CCHC-type domain-containing protein</fullName>
    </recommendedName>
</protein>
<keyword evidence="6" id="KW-1185">Reference proteome</keyword>
<dbReference type="SUPFAM" id="SSF57756">
    <property type="entry name" value="Retrovirus zinc finger-like domains"/>
    <property type="match status" value="1"/>
</dbReference>
<feature type="region of interest" description="Disordered" evidence="3">
    <location>
        <begin position="284"/>
        <end position="313"/>
    </location>
</feature>
<comment type="caution">
    <text evidence="5">The sequence shown here is derived from an EMBL/GenBank/DDBJ whole genome shotgun (WGS) entry which is preliminary data.</text>
</comment>
<dbReference type="Pfam" id="PF03732">
    <property type="entry name" value="Retrotrans_gag"/>
    <property type="match status" value="1"/>
</dbReference>
<dbReference type="PANTHER" id="PTHR15503">
    <property type="entry name" value="LDOC1 RELATED"/>
    <property type="match status" value="1"/>
</dbReference>
<dbReference type="InterPro" id="IPR001878">
    <property type="entry name" value="Znf_CCHC"/>
</dbReference>
<evidence type="ECO:0000313" key="5">
    <source>
        <dbReference type="EMBL" id="KAL0955383.1"/>
    </source>
</evidence>
<gene>
    <name evidence="5" type="ORF">HGRIS_014909</name>
</gene>
<accession>A0ABR3JHZ8</accession>
<dbReference type="InterPro" id="IPR005162">
    <property type="entry name" value="Retrotrans_gag_dom"/>
</dbReference>
<reference evidence="6" key="1">
    <citation type="submission" date="2024-06" db="EMBL/GenBank/DDBJ databases">
        <title>Multi-omics analyses provide insights into the biosynthesis of the anticancer antibiotic pleurotin in Hohenbuehelia grisea.</title>
        <authorList>
            <person name="Weaver J.A."/>
            <person name="Alberti F."/>
        </authorList>
    </citation>
    <scope>NUCLEOTIDE SEQUENCE [LARGE SCALE GENOMIC DNA]</scope>
    <source>
        <strain evidence="6">T-177</strain>
    </source>
</reference>
<evidence type="ECO:0000313" key="6">
    <source>
        <dbReference type="Proteomes" id="UP001556367"/>
    </source>
</evidence>
<dbReference type="PROSITE" id="PS50158">
    <property type="entry name" value="ZF_CCHC"/>
    <property type="match status" value="1"/>
</dbReference>
<feature type="domain" description="CCHC-type" evidence="4">
    <location>
        <begin position="233"/>
        <end position="248"/>
    </location>
</feature>